<dbReference type="NCBIfam" id="TIGR04255">
    <property type="entry name" value="sporadTIGR04255"/>
    <property type="match status" value="1"/>
</dbReference>
<dbReference type="InterPro" id="IPR026349">
    <property type="entry name" value="CHP04255"/>
</dbReference>
<sequence>MQNDFVDYKYKKNYLTNVIFKLDFSALDHEEFVDEFSKGIKDSFPVVEKKVLKELKTEFKEGNAVSSESAANHYNFFDSNKERKVSLFKNYLAVELYKYKDMADFSAAVAYTFKMFSKLYDNADYRRLGVRYINQIILEKGNPFAWKDYISSYLTSISDNFFVRDSSLSRSMSQVTLNKEDYKITFSFGMYNSEFPAKISRKEFVLDYDCYTEFVELDSVCNTLDKFNHEIKSLFEKSINNGLRKNMGVITDEVL</sequence>
<protein>
    <submittedName>
        <fullName evidence="1">TIGR04255 family protein</fullName>
    </submittedName>
</protein>
<organism evidence="1 2">
    <name type="scientific">Desulfuromusa kysingii</name>
    <dbReference type="NCBI Taxonomy" id="37625"/>
    <lineage>
        <taxon>Bacteria</taxon>
        <taxon>Pseudomonadati</taxon>
        <taxon>Thermodesulfobacteriota</taxon>
        <taxon>Desulfuromonadia</taxon>
        <taxon>Desulfuromonadales</taxon>
        <taxon>Geopsychrobacteraceae</taxon>
        <taxon>Desulfuromusa</taxon>
    </lineage>
</organism>
<dbReference type="STRING" id="37625.SAMN05660420_01839"/>
<proteinExistence type="predicted"/>
<gene>
    <name evidence="1" type="ORF">SAMN05660420_01839</name>
</gene>
<dbReference type="AlphaFoldDB" id="A0A1H4AH34"/>
<name>A0A1H4AH34_9BACT</name>
<evidence type="ECO:0000313" key="1">
    <source>
        <dbReference type="EMBL" id="SEA35309.1"/>
    </source>
</evidence>
<reference evidence="1 2" key="1">
    <citation type="submission" date="2016-10" db="EMBL/GenBank/DDBJ databases">
        <authorList>
            <person name="de Groot N.N."/>
        </authorList>
    </citation>
    <scope>NUCLEOTIDE SEQUENCE [LARGE SCALE GENOMIC DNA]</scope>
    <source>
        <strain evidence="1 2">DSM 7343</strain>
    </source>
</reference>
<dbReference type="EMBL" id="FNQN01000005">
    <property type="protein sequence ID" value="SEA35309.1"/>
    <property type="molecule type" value="Genomic_DNA"/>
</dbReference>
<evidence type="ECO:0000313" key="2">
    <source>
        <dbReference type="Proteomes" id="UP000199409"/>
    </source>
</evidence>
<dbReference type="Proteomes" id="UP000199409">
    <property type="component" value="Unassembled WGS sequence"/>
</dbReference>
<keyword evidence="2" id="KW-1185">Reference proteome</keyword>
<dbReference type="OrthoDB" id="7107919at2"/>
<accession>A0A1H4AH34</accession>
<dbReference type="RefSeq" id="WP_092347178.1">
    <property type="nucleotide sequence ID" value="NZ_FNQN01000005.1"/>
</dbReference>